<dbReference type="EMBL" id="MTYI01000049">
    <property type="protein sequence ID" value="PNP56006.1"/>
    <property type="molecule type" value="Genomic_DNA"/>
</dbReference>
<dbReference type="AlphaFoldDB" id="A0A2K0UE28"/>
<gene>
    <name evidence="1" type="ORF">THARTR1_03943</name>
</gene>
<dbReference type="Proteomes" id="UP000236290">
    <property type="component" value="Unassembled WGS sequence"/>
</dbReference>
<reference evidence="1 2" key="1">
    <citation type="submission" date="2017-02" db="EMBL/GenBank/DDBJ databases">
        <title>Genomes of Trichoderma spp. with biocontrol activity.</title>
        <authorList>
            <person name="Gardiner D."/>
            <person name="Kazan K."/>
            <person name="Vos C."/>
            <person name="Harvey P."/>
        </authorList>
    </citation>
    <scope>NUCLEOTIDE SEQUENCE [LARGE SCALE GENOMIC DNA]</scope>
    <source>
        <strain evidence="1 2">Tr1</strain>
    </source>
</reference>
<comment type="caution">
    <text evidence="1">The sequence shown here is derived from an EMBL/GenBank/DDBJ whole genome shotgun (WGS) entry which is preliminary data.</text>
</comment>
<proteinExistence type="predicted"/>
<evidence type="ECO:0000313" key="1">
    <source>
        <dbReference type="EMBL" id="PNP56006.1"/>
    </source>
</evidence>
<sequence>MLENFIASLPERLAIHEIPESENETNLLRDQLREFSNFFEGYLGSFEYLTAEITASEVSLRNHGVVGL</sequence>
<protein>
    <submittedName>
        <fullName evidence="1">Uncharacterized protein</fullName>
    </submittedName>
</protein>
<organism evidence="1 2">
    <name type="scientific">Trichoderma harzianum</name>
    <name type="common">Hypocrea lixii</name>
    <dbReference type="NCBI Taxonomy" id="5544"/>
    <lineage>
        <taxon>Eukaryota</taxon>
        <taxon>Fungi</taxon>
        <taxon>Dikarya</taxon>
        <taxon>Ascomycota</taxon>
        <taxon>Pezizomycotina</taxon>
        <taxon>Sordariomycetes</taxon>
        <taxon>Hypocreomycetidae</taxon>
        <taxon>Hypocreales</taxon>
        <taxon>Hypocreaceae</taxon>
        <taxon>Trichoderma</taxon>
    </lineage>
</organism>
<accession>A0A2K0UE28</accession>
<name>A0A2K0UE28_TRIHA</name>
<evidence type="ECO:0000313" key="2">
    <source>
        <dbReference type="Proteomes" id="UP000236290"/>
    </source>
</evidence>